<dbReference type="Pfam" id="PF00646">
    <property type="entry name" value="F-box"/>
    <property type="match status" value="1"/>
</dbReference>
<organism evidence="2 3">
    <name type="scientific">Rhynchospora tenuis</name>
    <dbReference type="NCBI Taxonomy" id="198213"/>
    <lineage>
        <taxon>Eukaryota</taxon>
        <taxon>Viridiplantae</taxon>
        <taxon>Streptophyta</taxon>
        <taxon>Embryophyta</taxon>
        <taxon>Tracheophyta</taxon>
        <taxon>Spermatophyta</taxon>
        <taxon>Magnoliopsida</taxon>
        <taxon>Liliopsida</taxon>
        <taxon>Poales</taxon>
        <taxon>Cyperaceae</taxon>
        <taxon>Cyperoideae</taxon>
        <taxon>Rhynchosporeae</taxon>
        <taxon>Rhynchospora</taxon>
    </lineage>
</organism>
<dbReference type="EMBL" id="JAMRDG010000002">
    <property type="protein sequence ID" value="KAJ3688010.1"/>
    <property type="molecule type" value="Genomic_DNA"/>
</dbReference>
<dbReference type="InterPro" id="IPR005174">
    <property type="entry name" value="KIB1-4_b-propeller"/>
</dbReference>
<dbReference type="CDD" id="cd09917">
    <property type="entry name" value="F-box_SF"/>
    <property type="match status" value="1"/>
</dbReference>
<dbReference type="SUPFAM" id="SSF81383">
    <property type="entry name" value="F-box domain"/>
    <property type="match status" value="1"/>
</dbReference>
<dbReference type="PANTHER" id="PTHR33127:SF69">
    <property type="entry name" value="OS09G0340800 PROTEIN"/>
    <property type="match status" value="1"/>
</dbReference>
<sequence length="607" mass="69385">MKPHRKEIPSKQPSIIPSFSQQPWLLQLHGTKEHTLSFINPLNGSIEELSVAGMQGKICLGIFGEWILLLHRKSKGMSLLSHNSRNEIELPAMQEPLESLGSFALSSSPTSAKCIIITVGKGRDFILYSRPKDQMWTKIRPISRSLYTGFITLCQGKVYAPLRWGFVVVIDLESLPTGVIYGTIIKKPCFWGENCHLVISTEKVFSVSVEITLGLVTDAEIYTLDTSRSRSIRRRITTTSPALITEAEGITDGLSVSWADIPVDIVQELLSFLPLPDRIRLVSVCKAWIPFTKSIQDSEDFPWLMCSSDCGSLKFFDTFHGVENSLQMEWLGSDGKLALHFSKDGWVIASDRKNSLFLFNPLTRQGIQLPSTLSDHWLLYMPFSFSSVPTNSDCIVLAVWNTFDSCTLITWHRGRVTWKSQHVEFQDDLFRVASTCPVFYNDEFYILGRKGDLLIFNPITKECRFLNITVPVHFWGVPGIRKDCYLLEFRGELIYVLQESMTASYVVYKLDQSKMVWAELDDLGDMTTFLSSKNCMSRQSRDRLYANGLLFPRFHGDDGNRPVLYSMQSHAFEPKPKDMKEIMNCLWFEPNLRIRKSKKFRKMFSFK</sequence>
<reference evidence="2 3" key="1">
    <citation type="journal article" date="2022" name="Cell">
        <title>Repeat-based holocentromeres influence genome architecture and karyotype evolution.</title>
        <authorList>
            <person name="Hofstatter P.G."/>
            <person name="Thangavel G."/>
            <person name="Lux T."/>
            <person name="Neumann P."/>
            <person name="Vondrak T."/>
            <person name="Novak P."/>
            <person name="Zhang M."/>
            <person name="Costa L."/>
            <person name="Castellani M."/>
            <person name="Scott A."/>
            <person name="Toegelov H."/>
            <person name="Fuchs J."/>
            <person name="Mata-Sucre Y."/>
            <person name="Dias Y."/>
            <person name="Vanzela A.L.L."/>
            <person name="Huettel B."/>
            <person name="Almeida C.C.S."/>
            <person name="Simkova H."/>
            <person name="Souza G."/>
            <person name="Pedrosa-Harand A."/>
            <person name="Macas J."/>
            <person name="Mayer K.F.X."/>
            <person name="Houben A."/>
            <person name="Marques A."/>
        </authorList>
    </citation>
    <scope>NUCLEOTIDE SEQUENCE [LARGE SCALE GENOMIC DNA]</scope>
    <source>
        <strain evidence="2">RhyTen1mFocal</strain>
    </source>
</reference>
<dbReference type="InterPro" id="IPR001810">
    <property type="entry name" value="F-box_dom"/>
</dbReference>
<dbReference type="InterPro" id="IPR011043">
    <property type="entry name" value="Gal_Oxase/kelch_b-propeller"/>
</dbReference>
<name>A0AAD5Z6Y2_9POAL</name>
<protein>
    <recommendedName>
        <fullName evidence="1">F-box domain-containing protein</fullName>
    </recommendedName>
</protein>
<evidence type="ECO:0000313" key="3">
    <source>
        <dbReference type="Proteomes" id="UP001210211"/>
    </source>
</evidence>
<comment type="caution">
    <text evidence="2">The sequence shown here is derived from an EMBL/GenBank/DDBJ whole genome shotgun (WGS) entry which is preliminary data.</text>
</comment>
<dbReference type="PROSITE" id="PS50181">
    <property type="entry name" value="FBOX"/>
    <property type="match status" value="1"/>
</dbReference>
<gene>
    <name evidence="2" type="ORF">LUZ61_017174</name>
</gene>
<feature type="domain" description="F-box" evidence="1">
    <location>
        <begin position="255"/>
        <end position="304"/>
    </location>
</feature>
<evidence type="ECO:0000313" key="2">
    <source>
        <dbReference type="EMBL" id="KAJ3688010.1"/>
    </source>
</evidence>
<proteinExistence type="predicted"/>
<dbReference type="Pfam" id="PF03478">
    <property type="entry name" value="Beta-prop_KIB1-4"/>
    <property type="match status" value="2"/>
</dbReference>
<dbReference type="SUPFAM" id="SSF50965">
    <property type="entry name" value="Galactose oxidase, central domain"/>
    <property type="match status" value="1"/>
</dbReference>
<dbReference type="PANTHER" id="PTHR33127">
    <property type="entry name" value="TRANSMEMBRANE PROTEIN"/>
    <property type="match status" value="1"/>
</dbReference>
<evidence type="ECO:0000259" key="1">
    <source>
        <dbReference type="PROSITE" id="PS50181"/>
    </source>
</evidence>
<dbReference type="InterPro" id="IPR036047">
    <property type="entry name" value="F-box-like_dom_sf"/>
</dbReference>
<dbReference type="AlphaFoldDB" id="A0AAD5Z6Y2"/>
<accession>A0AAD5Z6Y2</accession>
<keyword evidence="3" id="KW-1185">Reference proteome</keyword>
<dbReference type="Proteomes" id="UP001210211">
    <property type="component" value="Unassembled WGS sequence"/>
</dbReference>
<dbReference type="Gene3D" id="1.20.1280.50">
    <property type="match status" value="1"/>
</dbReference>